<protein>
    <submittedName>
        <fullName evidence="2">Uncharacterized protein</fullName>
    </submittedName>
</protein>
<evidence type="ECO:0000256" key="1">
    <source>
        <dbReference type="SAM" id="MobiDB-lite"/>
    </source>
</evidence>
<feature type="compositionally biased region" description="Basic and acidic residues" evidence="1">
    <location>
        <begin position="170"/>
        <end position="181"/>
    </location>
</feature>
<dbReference type="EMBL" id="CM029046">
    <property type="protein sequence ID" value="KAG2587821.1"/>
    <property type="molecule type" value="Genomic_DNA"/>
</dbReference>
<feature type="region of interest" description="Disordered" evidence="1">
    <location>
        <begin position="59"/>
        <end position="181"/>
    </location>
</feature>
<gene>
    <name evidence="2" type="ORF">PVAP13_5NG169600</name>
</gene>
<feature type="compositionally biased region" description="Low complexity" evidence="1">
    <location>
        <begin position="133"/>
        <end position="168"/>
    </location>
</feature>
<accession>A0A8T0RND6</accession>
<feature type="compositionally biased region" description="Basic residues" evidence="1">
    <location>
        <begin position="33"/>
        <end position="45"/>
    </location>
</feature>
<keyword evidence="3" id="KW-1185">Reference proteome</keyword>
<comment type="caution">
    <text evidence="2">The sequence shown here is derived from an EMBL/GenBank/DDBJ whole genome shotgun (WGS) entry which is preliminary data.</text>
</comment>
<name>A0A8T0RND6_PANVG</name>
<sequence>MHIRQVDAVYPSQCRWARARDTLAGHVVQRSSGRGRKRREARSRVHSVGWAEQFRCRSQARGATAPGGDRDPFPRAGFIPAQPHSLSLPSLPPPPSLSPPSLPLPRPRNLTSRDREAPHNPSGTRSYPDSSRRLGSGLRVGRQPPPSGARSGTPRRSAGGSSSATARSLDAGRADRGPTFA</sequence>
<evidence type="ECO:0000313" key="2">
    <source>
        <dbReference type="EMBL" id="KAG2587821.1"/>
    </source>
</evidence>
<dbReference type="Proteomes" id="UP000823388">
    <property type="component" value="Chromosome 5N"/>
</dbReference>
<evidence type="ECO:0000313" key="3">
    <source>
        <dbReference type="Proteomes" id="UP000823388"/>
    </source>
</evidence>
<feature type="compositionally biased region" description="Pro residues" evidence="1">
    <location>
        <begin position="90"/>
        <end position="106"/>
    </location>
</feature>
<organism evidence="2 3">
    <name type="scientific">Panicum virgatum</name>
    <name type="common">Blackwell switchgrass</name>
    <dbReference type="NCBI Taxonomy" id="38727"/>
    <lineage>
        <taxon>Eukaryota</taxon>
        <taxon>Viridiplantae</taxon>
        <taxon>Streptophyta</taxon>
        <taxon>Embryophyta</taxon>
        <taxon>Tracheophyta</taxon>
        <taxon>Spermatophyta</taxon>
        <taxon>Magnoliopsida</taxon>
        <taxon>Liliopsida</taxon>
        <taxon>Poales</taxon>
        <taxon>Poaceae</taxon>
        <taxon>PACMAD clade</taxon>
        <taxon>Panicoideae</taxon>
        <taxon>Panicodae</taxon>
        <taxon>Paniceae</taxon>
        <taxon>Panicinae</taxon>
        <taxon>Panicum</taxon>
        <taxon>Panicum sect. Hiantes</taxon>
    </lineage>
</organism>
<proteinExistence type="predicted"/>
<dbReference type="AlphaFoldDB" id="A0A8T0RND6"/>
<feature type="region of interest" description="Disordered" evidence="1">
    <location>
        <begin position="28"/>
        <end position="47"/>
    </location>
</feature>
<reference evidence="2" key="1">
    <citation type="submission" date="2020-05" db="EMBL/GenBank/DDBJ databases">
        <title>WGS assembly of Panicum virgatum.</title>
        <authorList>
            <person name="Lovell J.T."/>
            <person name="Jenkins J."/>
            <person name="Shu S."/>
            <person name="Juenger T.E."/>
            <person name="Schmutz J."/>
        </authorList>
    </citation>
    <scope>NUCLEOTIDE SEQUENCE</scope>
    <source>
        <strain evidence="2">AP13</strain>
    </source>
</reference>